<dbReference type="InterPro" id="IPR022440">
    <property type="entry name" value="CHP03788"/>
</dbReference>
<dbReference type="InterPro" id="IPR013694">
    <property type="entry name" value="VIT"/>
</dbReference>
<dbReference type="NCBIfam" id="TIGR03788">
    <property type="entry name" value="marine_srt_targ"/>
    <property type="match status" value="1"/>
</dbReference>
<dbReference type="PANTHER" id="PTHR45737">
    <property type="entry name" value="VON WILLEBRAND FACTOR A DOMAIN-CONTAINING PROTEIN 5A"/>
    <property type="match status" value="1"/>
</dbReference>
<reference evidence="4 5" key="1">
    <citation type="submission" date="2023-03" db="EMBL/GenBank/DDBJ databases">
        <title>Draft genome sequence of Thalassotalea insulae KCTC 62186T.</title>
        <authorList>
            <person name="Sawabe T."/>
        </authorList>
    </citation>
    <scope>NUCLEOTIDE SEQUENCE [LARGE SCALE GENOMIC DNA]</scope>
    <source>
        <strain evidence="4 5">KCTC 62186</strain>
    </source>
</reference>
<dbReference type="InterPro" id="IPR036465">
    <property type="entry name" value="vWFA_dom_sf"/>
</dbReference>
<dbReference type="SUPFAM" id="SSF53300">
    <property type="entry name" value="vWA-like"/>
    <property type="match status" value="1"/>
</dbReference>
<dbReference type="EMBL" id="BSST01000001">
    <property type="protein sequence ID" value="GLX76997.1"/>
    <property type="molecule type" value="Genomic_DNA"/>
</dbReference>
<protein>
    <submittedName>
        <fullName evidence="4">Marine proteobacterial sortase target protein</fullName>
    </submittedName>
</protein>
<feature type="domain" description="VIT" evidence="3">
    <location>
        <begin position="70"/>
        <end position="198"/>
    </location>
</feature>
<feature type="transmembrane region" description="Helical" evidence="1">
    <location>
        <begin position="669"/>
        <end position="687"/>
    </location>
</feature>
<dbReference type="PROSITE" id="PS50234">
    <property type="entry name" value="VWFA"/>
    <property type="match status" value="1"/>
</dbReference>
<dbReference type="PROSITE" id="PS51468">
    <property type="entry name" value="VIT"/>
    <property type="match status" value="1"/>
</dbReference>
<organism evidence="4 5">
    <name type="scientific">Thalassotalea insulae</name>
    <dbReference type="NCBI Taxonomy" id="2056778"/>
    <lineage>
        <taxon>Bacteria</taxon>
        <taxon>Pseudomonadati</taxon>
        <taxon>Pseudomonadota</taxon>
        <taxon>Gammaproteobacteria</taxon>
        <taxon>Alteromonadales</taxon>
        <taxon>Colwelliaceae</taxon>
        <taxon>Thalassotalea</taxon>
    </lineage>
</organism>
<evidence type="ECO:0000313" key="5">
    <source>
        <dbReference type="Proteomes" id="UP001157186"/>
    </source>
</evidence>
<proteinExistence type="predicted"/>
<feature type="domain" description="VWFA" evidence="2">
    <location>
        <begin position="342"/>
        <end position="516"/>
    </location>
</feature>
<keyword evidence="5" id="KW-1185">Reference proteome</keyword>
<evidence type="ECO:0000259" key="2">
    <source>
        <dbReference type="PROSITE" id="PS50234"/>
    </source>
</evidence>
<dbReference type="SMART" id="SM00609">
    <property type="entry name" value="VIT"/>
    <property type="match status" value="1"/>
</dbReference>
<dbReference type="RefSeq" id="WP_284242818.1">
    <property type="nucleotide sequence ID" value="NZ_BSST01000001.1"/>
</dbReference>
<keyword evidence="1" id="KW-0472">Membrane</keyword>
<gene>
    <name evidence="4" type="ORF">tinsulaeT_03370</name>
</gene>
<dbReference type="SMART" id="SM00327">
    <property type="entry name" value="VWA"/>
    <property type="match status" value="1"/>
</dbReference>
<comment type="caution">
    <text evidence="4">The sequence shown here is derived from an EMBL/GenBank/DDBJ whole genome shotgun (WGS) entry which is preliminary data.</text>
</comment>
<dbReference type="Pfam" id="PF13768">
    <property type="entry name" value="VWA_3"/>
    <property type="match status" value="1"/>
</dbReference>
<dbReference type="Proteomes" id="UP001157186">
    <property type="component" value="Unassembled WGS sequence"/>
</dbReference>
<keyword evidence="1" id="KW-0812">Transmembrane</keyword>
<keyword evidence="1" id="KW-1133">Transmembrane helix</keyword>
<evidence type="ECO:0000256" key="1">
    <source>
        <dbReference type="SAM" id="Phobius"/>
    </source>
</evidence>
<dbReference type="InterPro" id="IPR002035">
    <property type="entry name" value="VWF_A"/>
</dbReference>
<sequence>MIKAKNKQLVIDYQSSYFYRQRRKQQRKRWLKGSLLLLTLAILILAASLVQAATGESASHVHENPLISGPQLLFDHPDASLRSALPLDLQADIEINGLMVYTEIKQVFINPHQVTLEGKYQFPLPENAAVNYLKVKIGKRVIEGKIMEKQQAKRAYIKAKQSGQKASLVEQQRPNLFTNKIANIPPQTKVEVTLKLISTVSYQDGKFNLALPLAMTSRYQAKDAALSPAETASEFFNITDSSLTTSQASIQVELNAGVAITHIVSNSHRINSQALNNHFSHYQISLDKPQVKADRQFQLQWQLNADEQPQVTSFSEQIAGDYYTLLTFLPPTHQSAQPLPRDLIFIIDTSGSMQGGSINQAKASLQQALSLLTPQDSFNIIAFNSETEQLFHHSEMVSERTMARAQHFIDQLRAEGGTEMYRPLNNALMMGKTSDQHASAIRQLIFITDGAVSNEFELMQLLQTAIGNARLFTVGIGRAPNGYFMKKAAQFGRGSYVFIQQLNQVQNNVSALMNKISEPVLSNIELILNKQIHQGVEIYPKQLPDLYNGQALQVAIKSSLPINHLQVQGDTTTALWHKQLIINDNQNAVAISTLWARRKIEELLDSLVTASDPETIKTQVIATSIAHQIISPYTSFIALENQPFSPPLLAKNNTTPALKLNMPQTALGWQPQLLFGLILLIIAALIFRARASDNDG</sequence>
<evidence type="ECO:0000259" key="3">
    <source>
        <dbReference type="PROSITE" id="PS51468"/>
    </source>
</evidence>
<accession>A0ABQ6GR09</accession>
<dbReference type="Gene3D" id="3.40.50.410">
    <property type="entry name" value="von Willebrand factor, type A domain"/>
    <property type="match status" value="1"/>
</dbReference>
<dbReference type="PANTHER" id="PTHR45737:SF6">
    <property type="entry name" value="VON WILLEBRAND FACTOR A DOMAIN-CONTAINING PROTEIN 5A"/>
    <property type="match status" value="1"/>
</dbReference>
<evidence type="ECO:0000313" key="4">
    <source>
        <dbReference type="EMBL" id="GLX76997.1"/>
    </source>
</evidence>
<name>A0ABQ6GR09_9GAMM</name>
<dbReference type="Pfam" id="PF08487">
    <property type="entry name" value="VIT"/>
    <property type="match status" value="1"/>
</dbReference>